<keyword evidence="4 6" id="KW-1133">Transmembrane helix</keyword>
<dbReference type="Gene3D" id="6.10.340.10">
    <property type="match status" value="1"/>
</dbReference>
<gene>
    <name evidence="8" type="ORF">AT03_05970</name>
</gene>
<feature type="transmembrane region" description="Helical" evidence="6">
    <location>
        <begin position="12"/>
        <end position="38"/>
    </location>
</feature>
<dbReference type="CDD" id="cd12913">
    <property type="entry name" value="PDC1_MCP_like"/>
    <property type="match status" value="1"/>
</dbReference>
<dbReference type="InterPro" id="IPR029787">
    <property type="entry name" value="Nucleotide_cyclase"/>
</dbReference>
<evidence type="ECO:0000313" key="8">
    <source>
        <dbReference type="EMBL" id="AIU71980.1"/>
    </source>
</evidence>
<dbReference type="Proteomes" id="UP000029986">
    <property type="component" value="Chromosome"/>
</dbReference>
<keyword evidence="9" id="KW-1185">Reference proteome</keyword>
<evidence type="ECO:0000256" key="5">
    <source>
        <dbReference type="ARBA" id="ARBA00023136"/>
    </source>
</evidence>
<evidence type="ECO:0000256" key="4">
    <source>
        <dbReference type="ARBA" id="ARBA00022989"/>
    </source>
</evidence>
<dbReference type="GO" id="GO:0005886">
    <property type="term" value="C:plasma membrane"/>
    <property type="evidence" value="ECO:0007669"/>
    <property type="project" value="UniProtKB-SubCell"/>
</dbReference>
<dbReference type="RefSeq" id="WP_025800542.1">
    <property type="nucleotide sequence ID" value="NZ_CP009706.1"/>
</dbReference>
<feature type="transmembrane region" description="Helical" evidence="6">
    <location>
        <begin position="351"/>
        <end position="372"/>
    </location>
</feature>
<keyword evidence="5 6" id="KW-0472">Membrane</keyword>
<keyword evidence="2" id="KW-1003">Cell membrane</keyword>
<dbReference type="Gene3D" id="3.30.70.270">
    <property type="match status" value="1"/>
</dbReference>
<evidence type="ECO:0000259" key="7">
    <source>
        <dbReference type="PROSITE" id="PS50883"/>
    </source>
</evidence>
<dbReference type="Gene3D" id="3.20.20.450">
    <property type="entry name" value="EAL domain"/>
    <property type="match status" value="1"/>
</dbReference>
<evidence type="ECO:0000313" key="9">
    <source>
        <dbReference type="Proteomes" id="UP000029986"/>
    </source>
</evidence>
<dbReference type="OrthoDB" id="6635966at2"/>
<dbReference type="SMART" id="SM00052">
    <property type="entry name" value="EAL"/>
    <property type="match status" value="1"/>
</dbReference>
<proteinExistence type="predicted"/>
<dbReference type="PROSITE" id="PS50883">
    <property type="entry name" value="EAL"/>
    <property type="match status" value="1"/>
</dbReference>
<organism evidence="8 9">
    <name type="scientific">Hafnia alvei FB1</name>
    <dbReference type="NCBI Taxonomy" id="1453496"/>
    <lineage>
        <taxon>Bacteria</taxon>
        <taxon>Pseudomonadati</taxon>
        <taxon>Pseudomonadota</taxon>
        <taxon>Gammaproteobacteria</taxon>
        <taxon>Enterobacterales</taxon>
        <taxon>Hafniaceae</taxon>
        <taxon>Hafnia</taxon>
    </lineage>
</organism>
<comment type="subcellular location">
    <subcellularLocation>
        <location evidence="1">Cell membrane</location>
        <topology evidence="1">Multi-pass membrane protein</topology>
    </subcellularLocation>
</comment>
<dbReference type="PANTHER" id="PTHR33121:SF70">
    <property type="entry name" value="SIGNALING PROTEIN YKOW"/>
    <property type="match status" value="1"/>
</dbReference>
<dbReference type="InterPro" id="IPR035919">
    <property type="entry name" value="EAL_sf"/>
</dbReference>
<dbReference type="InterPro" id="IPR033479">
    <property type="entry name" value="dCache_1"/>
</dbReference>
<dbReference type="Pfam" id="PF00990">
    <property type="entry name" value="GGDEF"/>
    <property type="match status" value="1"/>
</dbReference>
<dbReference type="HOGENOM" id="CLU_000445_78_2_6"/>
<dbReference type="Gene3D" id="3.30.450.20">
    <property type="entry name" value="PAS domain"/>
    <property type="match status" value="1"/>
</dbReference>
<sequence length="860" mass="96730">MKKNKLAFIESYSLKTIVLSVFVFFTTFIVIFILYLQFQQENHALNRMSEKVITSKGETVKSMLEHYINVPKQSNAAVATSLKAMDFSETSDQMPFIKEILLQTMGRIFSGDKYLSMVALGTRDGHYIGVGRNNTTDKEYLILKSRVTQGRLNYYNGLSQDEKPRESIENYDVSQRPWFRYVDESKQSSWTKAYRDFNSDSGISISFSSPVYDKKNRYIGVISSDLRLSRFSRYLMELTKNENNVIFIVNGSNQIIASSKDDYLISDLSFGIADQDGGGLVSVMDSTDPLIKSTVKILQNNPREVERIQSGSSMYFGKVMPVGNDLNLPGWRIVVLSAQDDLTGDLLSNRIITIILSIIIFALGSLIAVKLLSMVTNPILDIARQAPMIARRKWKPSLNHQAQFSEIRMLNTAFAQMSDELEGMFLKLENQLNIDEDTQLLTRRGLLGKFRECHEEQGGYTIGLLAIVALSNFNAITSSLGRSYGRDFVSRFIQDLQAILPAGTWLARDAEERFIICYPGVKTQEFCLAEQHKFERFFRGLDVEHDADGQVYAGNTGFVHDVINPSTLNDSIMDAYIALKFACSKGNGYSMLYHSDIRAEEILNINMLRHLKSALALNEFFLVFQPIVNLATRNITGAECLIRWRNAELGMVGPDHFIPLAEDTGFIVPLGAWVLDNACMQLSEKLSSGEWPSNFKLHVNISLVQLMQQDFAHSLFATLARHNIAPHNISIEITETSMMKETEILMETISTIRRAGVSVAIDDFGSGFSSLSYLHKLEFDTLKIDKDFVSDVLTDSRNESIVSAVIRLSHGFNVPLVAEGVETAEVADKLQAMGCQKAQGYYFARPMPLSEWPDIGKVLP</sequence>
<dbReference type="SUPFAM" id="SSF55073">
    <property type="entry name" value="Nucleotide cyclase"/>
    <property type="match status" value="1"/>
</dbReference>
<dbReference type="CDD" id="cd01948">
    <property type="entry name" value="EAL"/>
    <property type="match status" value="1"/>
</dbReference>
<dbReference type="PANTHER" id="PTHR33121">
    <property type="entry name" value="CYCLIC DI-GMP PHOSPHODIESTERASE PDEF"/>
    <property type="match status" value="1"/>
</dbReference>
<reference evidence="8 9" key="1">
    <citation type="journal article" date="2014" name="Gut Pathog.">
        <title>Gene clusters of Hafnia alvei strain FB1 important in survival and pathogenesis: a draft genome perspective.</title>
        <authorList>
            <person name="Tan J.Y."/>
            <person name="Yin W.F."/>
            <person name="Chan K.G."/>
        </authorList>
    </citation>
    <scope>NUCLEOTIDE SEQUENCE [LARGE SCALE GENOMIC DNA]</scope>
    <source>
        <strain evidence="8 9">FB1</strain>
    </source>
</reference>
<keyword evidence="3 6" id="KW-0812">Transmembrane</keyword>
<evidence type="ECO:0000256" key="3">
    <source>
        <dbReference type="ARBA" id="ARBA00022692"/>
    </source>
</evidence>
<evidence type="ECO:0000256" key="1">
    <source>
        <dbReference type="ARBA" id="ARBA00004651"/>
    </source>
</evidence>
<dbReference type="AlphaFoldDB" id="A0A097QZW3"/>
<feature type="domain" description="EAL" evidence="7">
    <location>
        <begin position="604"/>
        <end position="860"/>
    </location>
</feature>
<dbReference type="PATRIC" id="fig|1453496.5.peg.1195"/>
<dbReference type="eggNOG" id="COG5001">
    <property type="taxonomic scope" value="Bacteria"/>
</dbReference>
<dbReference type="Pfam" id="PF00563">
    <property type="entry name" value="EAL"/>
    <property type="match status" value="1"/>
</dbReference>
<dbReference type="InterPro" id="IPR000160">
    <property type="entry name" value="GGDEF_dom"/>
</dbReference>
<dbReference type="InterPro" id="IPR050706">
    <property type="entry name" value="Cyclic-di-GMP_PDE-like"/>
</dbReference>
<dbReference type="EMBL" id="CP009706">
    <property type="protein sequence ID" value="AIU71980.1"/>
    <property type="molecule type" value="Genomic_DNA"/>
</dbReference>
<dbReference type="KEGG" id="hav:AT03_05970"/>
<dbReference type="Pfam" id="PF02743">
    <property type="entry name" value="dCache_1"/>
    <property type="match status" value="1"/>
</dbReference>
<evidence type="ECO:0000256" key="2">
    <source>
        <dbReference type="ARBA" id="ARBA00022475"/>
    </source>
</evidence>
<accession>A0A097QZW3</accession>
<evidence type="ECO:0000256" key="6">
    <source>
        <dbReference type="SAM" id="Phobius"/>
    </source>
</evidence>
<dbReference type="GO" id="GO:0071111">
    <property type="term" value="F:cyclic-guanylate-specific phosphodiesterase activity"/>
    <property type="evidence" value="ECO:0007669"/>
    <property type="project" value="InterPro"/>
</dbReference>
<dbReference type="InterPro" id="IPR043128">
    <property type="entry name" value="Rev_trsase/Diguanyl_cyclase"/>
</dbReference>
<protein>
    <submittedName>
        <fullName evidence="8">Signal peptide protein</fullName>
    </submittedName>
</protein>
<dbReference type="InterPro" id="IPR001633">
    <property type="entry name" value="EAL_dom"/>
</dbReference>
<name>A0A097QZW3_HAFAL</name>
<dbReference type="SUPFAM" id="SSF141868">
    <property type="entry name" value="EAL domain-like"/>
    <property type="match status" value="1"/>
</dbReference>
<dbReference type="InterPro" id="IPR029151">
    <property type="entry name" value="Sensor-like_sf"/>
</dbReference>
<dbReference type="SUPFAM" id="SSF103190">
    <property type="entry name" value="Sensory domain-like"/>
    <property type="match status" value="1"/>
</dbReference>